<dbReference type="AlphaFoldDB" id="A0A553P0L4"/>
<proteinExistence type="predicted"/>
<sequence>MTEVTFSPARCAVCLFSRAISSRMAGSSTTEARTCPTVLLHLRYLRSSSSESLSSAMGSVKTTSSNLAYLSNASSHFFKMSSNWVGSSPFL</sequence>
<reference evidence="1 2" key="1">
    <citation type="journal article" date="2018" name="Nat. Ecol. Evol.">
        <title>Genomic signatures of mitonuclear coevolution across populations of Tigriopus californicus.</title>
        <authorList>
            <person name="Barreto F.S."/>
            <person name="Watson E.T."/>
            <person name="Lima T.G."/>
            <person name="Willett C.S."/>
            <person name="Edmands S."/>
            <person name="Li W."/>
            <person name="Burton R.S."/>
        </authorList>
    </citation>
    <scope>NUCLEOTIDE SEQUENCE [LARGE SCALE GENOMIC DNA]</scope>
    <source>
        <strain evidence="1 2">San Diego</strain>
    </source>
</reference>
<name>A0A553P0L4_TIGCA</name>
<organism evidence="1 2">
    <name type="scientific">Tigriopus californicus</name>
    <name type="common">Marine copepod</name>
    <dbReference type="NCBI Taxonomy" id="6832"/>
    <lineage>
        <taxon>Eukaryota</taxon>
        <taxon>Metazoa</taxon>
        <taxon>Ecdysozoa</taxon>
        <taxon>Arthropoda</taxon>
        <taxon>Crustacea</taxon>
        <taxon>Multicrustacea</taxon>
        <taxon>Hexanauplia</taxon>
        <taxon>Copepoda</taxon>
        <taxon>Harpacticoida</taxon>
        <taxon>Harpacticidae</taxon>
        <taxon>Tigriopus</taxon>
    </lineage>
</organism>
<protein>
    <submittedName>
        <fullName evidence="1">Uncharacterized protein</fullName>
    </submittedName>
</protein>
<evidence type="ECO:0000313" key="1">
    <source>
        <dbReference type="EMBL" id="TRY71142.1"/>
    </source>
</evidence>
<gene>
    <name evidence="1" type="ORF">TCAL_16435</name>
</gene>
<dbReference type="EMBL" id="VCGU01000009">
    <property type="protein sequence ID" value="TRY71142.1"/>
    <property type="molecule type" value="Genomic_DNA"/>
</dbReference>
<dbReference type="Proteomes" id="UP000318571">
    <property type="component" value="Chromosome 9"/>
</dbReference>
<keyword evidence="2" id="KW-1185">Reference proteome</keyword>
<evidence type="ECO:0000313" key="2">
    <source>
        <dbReference type="Proteomes" id="UP000318571"/>
    </source>
</evidence>
<comment type="caution">
    <text evidence="1">The sequence shown here is derived from an EMBL/GenBank/DDBJ whole genome shotgun (WGS) entry which is preliminary data.</text>
</comment>
<accession>A0A553P0L4</accession>